<sequence>MKNRKKNLVVVLLAIGVLALVVLACGSTTPSPTASPVAGTNTGGQVHYTVQELYNEAQQIADTNVTSRMHTRAWLWFFALVLFVISAGIFLGVEGCGWWSVAVVVAILLGSFGAAINNFQISEKVDQVGHDLADKAVTQGVDLAQRAQATNYQYIHAVVSQIGMESQPCERTVNHHDFCSSNTNYYTHREINSHQVCTTSTDSDGNTTESCHEEHDDEYTPWFTNVVRYYIIPDTRAKYLSEQIYHQSCLADNGAFEPCSKDEYGSINDKRKPVVYANTDWRAPQDAPNHLYCETGFFGTTCEEPRGSYNEHIPDAYMVVKLAKENGGLVVDATFVGPYFNWGFAADSPLYDVYDGDYNNLRGIVNLPGPNGVDFTINDAYGKPATLPTQLVATDGDLAIGFNPIFVIGSCLSPEQLQGYAEYAMVVQGDFGPTKQGSLRWFLVCDSIVQRLGGMPYTVSAVKAYLRDSGVWSLFSMPKNLVISVTSISDDGTRITGRGLETGMPTGNDVLISHVTASVRAGDNLSLTKENLFGSFSASYVASQADKFQYQFSDLTQADSVVGLLYETDPNYTPPDPSDPACNQAKAEHVGFVRYSTCNTDYLKTTIEVNEDGRFLIMNTVTAGAIASTPVWGAWVVLVLAIICLFLAGSARSQM</sequence>
<keyword evidence="1" id="KW-1133">Transmembrane helix</keyword>
<proteinExistence type="predicted"/>
<feature type="transmembrane region" description="Helical" evidence="1">
    <location>
        <begin position="73"/>
        <end position="91"/>
    </location>
</feature>
<evidence type="ECO:0000313" key="4">
    <source>
        <dbReference type="Proteomes" id="UP000034774"/>
    </source>
</evidence>
<feature type="transmembrane region" description="Helical" evidence="1">
    <location>
        <begin position="632"/>
        <end position="651"/>
    </location>
</feature>
<dbReference type="EMBL" id="LBVU01000004">
    <property type="protein sequence ID" value="KKQ91898.1"/>
    <property type="molecule type" value="Genomic_DNA"/>
</dbReference>
<name>A0A0G0LJ18_9BACT</name>
<dbReference type="AlphaFoldDB" id="A0A0G0LJ18"/>
<keyword evidence="1" id="KW-0472">Membrane</keyword>
<feature type="chain" id="PRO_5002533364" evidence="2">
    <location>
        <begin position="25"/>
        <end position="655"/>
    </location>
</feature>
<feature type="transmembrane region" description="Helical" evidence="1">
    <location>
        <begin position="98"/>
        <end position="116"/>
    </location>
</feature>
<gene>
    <name evidence="3" type="ORF">UT17_C0004G0246</name>
</gene>
<reference evidence="3 4" key="1">
    <citation type="journal article" date="2015" name="Nature">
        <title>rRNA introns, odd ribosomes, and small enigmatic genomes across a large radiation of phyla.</title>
        <authorList>
            <person name="Brown C.T."/>
            <person name="Hug L.A."/>
            <person name="Thomas B.C."/>
            <person name="Sharon I."/>
            <person name="Castelle C.J."/>
            <person name="Singh A."/>
            <person name="Wilkins M.J."/>
            <person name="Williams K.H."/>
            <person name="Banfield J.F."/>
        </authorList>
    </citation>
    <scope>NUCLEOTIDE SEQUENCE [LARGE SCALE GENOMIC DNA]</scope>
</reference>
<keyword evidence="1" id="KW-0812">Transmembrane</keyword>
<protein>
    <submittedName>
        <fullName evidence="3">Uncharacterized protein</fullName>
    </submittedName>
</protein>
<dbReference type="PROSITE" id="PS51257">
    <property type="entry name" value="PROKAR_LIPOPROTEIN"/>
    <property type="match status" value="1"/>
</dbReference>
<comment type="caution">
    <text evidence="3">The sequence shown here is derived from an EMBL/GenBank/DDBJ whole genome shotgun (WGS) entry which is preliminary data.</text>
</comment>
<evidence type="ECO:0000256" key="1">
    <source>
        <dbReference type="SAM" id="Phobius"/>
    </source>
</evidence>
<keyword evidence="2" id="KW-0732">Signal</keyword>
<organism evidence="3 4">
    <name type="scientific">Candidatus Woesebacteria bacterium GW2011_GWB1_39_10</name>
    <dbReference type="NCBI Taxonomy" id="1618572"/>
    <lineage>
        <taxon>Bacteria</taxon>
        <taxon>Candidatus Woeseibacteriota</taxon>
    </lineage>
</organism>
<dbReference type="Proteomes" id="UP000034774">
    <property type="component" value="Unassembled WGS sequence"/>
</dbReference>
<evidence type="ECO:0000256" key="2">
    <source>
        <dbReference type="SAM" id="SignalP"/>
    </source>
</evidence>
<evidence type="ECO:0000313" key="3">
    <source>
        <dbReference type="EMBL" id="KKQ91898.1"/>
    </source>
</evidence>
<accession>A0A0G0LJ18</accession>
<feature type="signal peptide" evidence="2">
    <location>
        <begin position="1"/>
        <end position="24"/>
    </location>
</feature>
<dbReference type="STRING" id="1618572.UT17_C0004G0246"/>